<accession>A0A8T1HXL3</accession>
<dbReference type="AlphaFoldDB" id="A0A8T1HXL3"/>
<dbReference type="EMBL" id="RCMK01000378">
    <property type="protein sequence ID" value="KAG2932485.1"/>
    <property type="molecule type" value="Genomic_DNA"/>
</dbReference>
<reference evidence="2" key="1">
    <citation type="submission" date="2018-05" db="EMBL/GenBank/DDBJ databases">
        <title>Effector identification in a new, highly contiguous assembly of the strawberry crown rot pathogen Phytophthora cactorum.</title>
        <authorList>
            <person name="Armitage A.D."/>
            <person name="Nellist C.F."/>
            <person name="Bates H."/>
            <person name="Vickerstaff R.J."/>
            <person name="Harrison R.J."/>
        </authorList>
    </citation>
    <scope>NUCLEOTIDE SEQUENCE</scope>
    <source>
        <strain evidence="1">4040</strain>
        <strain evidence="2">P421</strain>
    </source>
</reference>
<dbReference type="Proteomes" id="UP000760860">
    <property type="component" value="Unassembled WGS sequence"/>
</dbReference>
<evidence type="ECO:0000313" key="3">
    <source>
        <dbReference type="Proteomes" id="UP000760860"/>
    </source>
</evidence>
<evidence type="ECO:0000313" key="1">
    <source>
        <dbReference type="EMBL" id="KAG2932485.1"/>
    </source>
</evidence>
<dbReference type="Proteomes" id="UP000736787">
    <property type="component" value="Unassembled WGS sequence"/>
</dbReference>
<evidence type="ECO:0000313" key="2">
    <source>
        <dbReference type="EMBL" id="KAG3217714.1"/>
    </source>
</evidence>
<sequence length="64" mass="7063">MVSLSCKLTVFPTLDLVRDDAAVVHRLGVWALIDDQRSVVADSKNREWSVVKRSQLAVDVAVAI</sequence>
<comment type="caution">
    <text evidence="2">The sequence shown here is derived from an EMBL/GenBank/DDBJ whole genome shotgun (WGS) entry which is preliminary data.</text>
</comment>
<proteinExistence type="predicted"/>
<gene>
    <name evidence="1" type="ORF">PC117_g13131</name>
    <name evidence="2" type="ORF">PC129_g11466</name>
</gene>
<organism evidence="2 3">
    <name type="scientific">Phytophthora cactorum</name>
    <dbReference type="NCBI Taxonomy" id="29920"/>
    <lineage>
        <taxon>Eukaryota</taxon>
        <taxon>Sar</taxon>
        <taxon>Stramenopiles</taxon>
        <taxon>Oomycota</taxon>
        <taxon>Peronosporomycetes</taxon>
        <taxon>Peronosporales</taxon>
        <taxon>Peronosporaceae</taxon>
        <taxon>Phytophthora</taxon>
    </lineage>
</organism>
<protein>
    <submittedName>
        <fullName evidence="2">Uncharacterized protein</fullName>
    </submittedName>
</protein>
<dbReference type="EMBL" id="RCMV01000405">
    <property type="protein sequence ID" value="KAG3217714.1"/>
    <property type="molecule type" value="Genomic_DNA"/>
</dbReference>
<name>A0A8T1HXL3_9STRA</name>